<proteinExistence type="predicted"/>
<protein>
    <submittedName>
        <fullName evidence="1">Uncharacterized protein</fullName>
    </submittedName>
</protein>
<dbReference type="Proteomes" id="UP001345963">
    <property type="component" value="Unassembled WGS sequence"/>
</dbReference>
<reference evidence="1 2" key="1">
    <citation type="submission" date="2021-07" db="EMBL/GenBank/DDBJ databases">
        <authorList>
            <person name="Palmer J.M."/>
        </authorList>
    </citation>
    <scope>NUCLEOTIDE SEQUENCE [LARGE SCALE GENOMIC DNA]</scope>
    <source>
        <strain evidence="1 2">AT_MEX2019</strain>
        <tissue evidence="1">Muscle</tissue>
    </source>
</reference>
<organism evidence="1 2">
    <name type="scientific">Ataeniobius toweri</name>
    <dbReference type="NCBI Taxonomy" id="208326"/>
    <lineage>
        <taxon>Eukaryota</taxon>
        <taxon>Metazoa</taxon>
        <taxon>Chordata</taxon>
        <taxon>Craniata</taxon>
        <taxon>Vertebrata</taxon>
        <taxon>Euteleostomi</taxon>
        <taxon>Actinopterygii</taxon>
        <taxon>Neopterygii</taxon>
        <taxon>Teleostei</taxon>
        <taxon>Neoteleostei</taxon>
        <taxon>Acanthomorphata</taxon>
        <taxon>Ovalentaria</taxon>
        <taxon>Atherinomorphae</taxon>
        <taxon>Cyprinodontiformes</taxon>
        <taxon>Goodeidae</taxon>
        <taxon>Ataeniobius</taxon>
    </lineage>
</organism>
<evidence type="ECO:0000313" key="2">
    <source>
        <dbReference type="Proteomes" id="UP001345963"/>
    </source>
</evidence>
<evidence type="ECO:0000313" key="1">
    <source>
        <dbReference type="EMBL" id="MED6253302.1"/>
    </source>
</evidence>
<dbReference type="EMBL" id="JAHUTI010065184">
    <property type="protein sequence ID" value="MED6253302.1"/>
    <property type="molecule type" value="Genomic_DNA"/>
</dbReference>
<gene>
    <name evidence="1" type="ORF">ATANTOWER_026210</name>
</gene>
<keyword evidence="2" id="KW-1185">Reference proteome</keyword>
<sequence>MRGCSPAQLVALLSYSKRVLGSNPGLGVFCIELVHGCVSLGWSRDLSRMDPASCPVTLGYRHPHPRDPT</sequence>
<name>A0ABU7BRL2_9TELE</name>
<comment type="caution">
    <text evidence="1">The sequence shown here is derived from an EMBL/GenBank/DDBJ whole genome shotgun (WGS) entry which is preliminary data.</text>
</comment>
<accession>A0ABU7BRL2</accession>